<accession>A0A850ENB6</accession>
<evidence type="ECO:0000313" key="2">
    <source>
        <dbReference type="EMBL" id="NUU62773.1"/>
    </source>
</evidence>
<name>A0A850ENB6_9BACL</name>
<proteinExistence type="predicted"/>
<dbReference type="EMBL" id="JABWCS010000216">
    <property type="protein sequence ID" value="NUU62773.1"/>
    <property type="molecule type" value="Genomic_DNA"/>
</dbReference>
<sequence length="115" mass="13261">MAVLLLQEQGLLSIHDPIDHFLPNYPNGNKITIHHILTHTSGIPNFTQLPDYTEFKGIQSRPENTVNRFKNLQLEFEPGEQFKYSNSGYVLLAHLIEYISQETFGDFLQNTFLDP</sequence>
<dbReference type="InterPro" id="IPR050789">
    <property type="entry name" value="Diverse_Enzym_Activities"/>
</dbReference>
<dbReference type="InterPro" id="IPR001466">
    <property type="entry name" value="Beta-lactam-related"/>
</dbReference>
<dbReference type="SUPFAM" id="SSF56601">
    <property type="entry name" value="beta-lactamase/transpeptidase-like"/>
    <property type="match status" value="1"/>
</dbReference>
<organism evidence="2 3">
    <name type="scientific">Paenibacillus agri</name>
    <dbReference type="NCBI Taxonomy" id="2744309"/>
    <lineage>
        <taxon>Bacteria</taxon>
        <taxon>Bacillati</taxon>
        <taxon>Bacillota</taxon>
        <taxon>Bacilli</taxon>
        <taxon>Bacillales</taxon>
        <taxon>Paenibacillaceae</taxon>
        <taxon>Paenibacillus</taxon>
    </lineage>
</organism>
<evidence type="ECO:0000259" key="1">
    <source>
        <dbReference type="Pfam" id="PF00144"/>
    </source>
</evidence>
<evidence type="ECO:0000313" key="3">
    <source>
        <dbReference type="Proteomes" id="UP000564806"/>
    </source>
</evidence>
<feature type="domain" description="Beta-lactamase-related" evidence="1">
    <location>
        <begin position="2"/>
        <end position="115"/>
    </location>
</feature>
<dbReference type="Pfam" id="PF00144">
    <property type="entry name" value="Beta-lactamase"/>
    <property type="match status" value="1"/>
</dbReference>
<dbReference type="PANTHER" id="PTHR43283">
    <property type="entry name" value="BETA-LACTAMASE-RELATED"/>
    <property type="match status" value="1"/>
</dbReference>
<dbReference type="Proteomes" id="UP000564806">
    <property type="component" value="Unassembled WGS sequence"/>
</dbReference>
<dbReference type="Gene3D" id="3.40.710.10">
    <property type="entry name" value="DD-peptidase/beta-lactamase superfamily"/>
    <property type="match status" value="1"/>
</dbReference>
<gene>
    <name evidence="2" type="ORF">HPT30_20715</name>
</gene>
<comment type="caution">
    <text evidence="2">The sequence shown here is derived from an EMBL/GenBank/DDBJ whole genome shotgun (WGS) entry which is preliminary data.</text>
</comment>
<reference evidence="2" key="1">
    <citation type="submission" date="2020-06" db="EMBL/GenBank/DDBJ databases">
        <title>Paenibacillus sp. nov., isolated from soil.</title>
        <authorList>
            <person name="Seo Y.L."/>
        </authorList>
    </citation>
    <scope>NUCLEOTIDE SEQUENCE [LARGE SCALE GENOMIC DNA]</scope>
    <source>
        <strain evidence="2">JW14</strain>
    </source>
</reference>
<protein>
    <submittedName>
        <fullName evidence="2">Beta-lactamase family protein</fullName>
    </submittedName>
</protein>
<keyword evidence="3" id="KW-1185">Reference proteome</keyword>
<dbReference type="InterPro" id="IPR012338">
    <property type="entry name" value="Beta-lactam/transpept-like"/>
</dbReference>
<dbReference type="AlphaFoldDB" id="A0A850ENB6"/>
<dbReference type="PANTHER" id="PTHR43283:SF3">
    <property type="entry name" value="BETA-LACTAMASE FAMILY PROTEIN (AFU_ORTHOLOGUE AFUA_5G07500)"/>
    <property type="match status" value="1"/>
</dbReference>